<dbReference type="PANTHER" id="PTHR11070:SF2">
    <property type="entry name" value="ATP-DEPENDENT DNA HELICASE SRS2"/>
    <property type="match status" value="1"/>
</dbReference>
<evidence type="ECO:0000256" key="3">
    <source>
        <dbReference type="ARBA" id="ARBA00022801"/>
    </source>
</evidence>
<dbReference type="PROSITE" id="PS51198">
    <property type="entry name" value="UVRD_HELICASE_ATP_BIND"/>
    <property type="match status" value="1"/>
</dbReference>
<comment type="catalytic activity">
    <reaction evidence="8">
        <text>Couples ATP hydrolysis with the unwinding of duplex DNA by translocating in the 3'-5' direction.</text>
        <dbReference type="EC" id="5.6.2.4"/>
    </reaction>
</comment>
<evidence type="ECO:0000256" key="5">
    <source>
        <dbReference type="ARBA" id="ARBA00022840"/>
    </source>
</evidence>
<evidence type="ECO:0000256" key="4">
    <source>
        <dbReference type="ARBA" id="ARBA00022806"/>
    </source>
</evidence>
<evidence type="ECO:0000256" key="8">
    <source>
        <dbReference type="ARBA" id="ARBA00034617"/>
    </source>
</evidence>
<evidence type="ECO:0000256" key="12">
    <source>
        <dbReference type="PROSITE-ProRule" id="PRU00560"/>
    </source>
</evidence>
<feature type="domain" description="UvrD-like helicase C-terminal" evidence="14">
    <location>
        <begin position="287"/>
        <end position="562"/>
    </location>
</feature>
<dbReference type="GO" id="GO:0000725">
    <property type="term" value="P:recombinational repair"/>
    <property type="evidence" value="ECO:0007669"/>
    <property type="project" value="TreeGrafter"/>
</dbReference>
<dbReference type="InterPro" id="IPR014016">
    <property type="entry name" value="UvrD-like_ATP-bd"/>
</dbReference>
<reference evidence="15 16" key="1">
    <citation type="submission" date="2018-02" db="EMBL/GenBank/DDBJ databases">
        <title>novel marine gammaproteobacteria from coastal saline agro ecosystem.</title>
        <authorList>
            <person name="Krishnan R."/>
            <person name="Ramesh Kumar N."/>
        </authorList>
    </citation>
    <scope>NUCLEOTIDE SEQUENCE [LARGE SCALE GENOMIC DNA]</scope>
    <source>
        <strain evidence="15 16">228</strain>
    </source>
</reference>
<dbReference type="Gene3D" id="1.10.486.10">
    <property type="entry name" value="PCRA, domain 4"/>
    <property type="match status" value="1"/>
</dbReference>
<evidence type="ECO:0000259" key="14">
    <source>
        <dbReference type="PROSITE" id="PS51217"/>
    </source>
</evidence>
<evidence type="ECO:0000256" key="1">
    <source>
        <dbReference type="ARBA" id="ARBA00009922"/>
    </source>
</evidence>
<keyword evidence="6" id="KW-0238">DNA-binding</keyword>
<dbReference type="OrthoDB" id="9806690at2"/>
<dbReference type="Gene3D" id="1.10.10.160">
    <property type="match status" value="1"/>
</dbReference>
<dbReference type="InterPro" id="IPR027417">
    <property type="entry name" value="P-loop_NTPase"/>
</dbReference>
<keyword evidence="3 12" id="KW-0378">Hydrolase</keyword>
<evidence type="ECO:0000256" key="11">
    <source>
        <dbReference type="ARBA" id="ARBA00048988"/>
    </source>
</evidence>
<accession>A0A2S5KRV9</accession>
<dbReference type="InterPro" id="IPR000212">
    <property type="entry name" value="DNA_helicase_UvrD/REP"/>
</dbReference>
<feature type="binding site" evidence="12">
    <location>
        <begin position="22"/>
        <end position="29"/>
    </location>
    <ligand>
        <name>ATP</name>
        <dbReference type="ChEBI" id="CHEBI:30616"/>
    </ligand>
</feature>
<evidence type="ECO:0000256" key="9">
    <source>
        <dbReference type="ARBA" id="ARBA00034808"/>
    </source>
</evidence>
<keyword evidence="5 12" id="KW-0067">ATP-binding</keyword>
<protein>
    <recommendedName>
        <fullName evidence="9">DNA 3'-5' helicase</fullName>
        <ecNumber evidence="9">5.6.2.4</ecNumber>
    </recommendedName>
    <alternativeName>
        <fullName evidence="10">DNA 3'-5' helicase II</fullName>
    </alternativeName>
</protein>
<dbReference type="GO" id="GO:0005524">
    <property type="term" value="F:ATP binding"/>
    <property type="evidence" value="ECO:0007669"/>
    <property type="project" value="UniProtKB-UniRule"/>
</dbReference>
<organism evidence="15 16">
    <name type="scientific">Proteobacteria bacterium 228</name>
    <dbReference type="NCBI Taxonomy" id="2083153"/>
    <lineage>
        <taxon>Bacteria</taxon>
        <taxon>Pseudomonadati</taxon>
        <taxon>Pseudomonadota</taxon>
    </lineage>
</organism>
<dbReference type="GO" id="GO:0043138">
    <property type="term" value="F:3'-5' DNA helicase activity"/>
    <property type="evidence" value="ECO:0007669"/>
    <property type="project" value="UniProtKB-EC"/>
</dbReference>
<dbReference type="EC" id="5.6.2.4" evidence="9"/>
<gene>
    <name evidence="15" type="ORF">C4K68_09495</name>
</gene>
<dbReference type="Proteomes" id="UP000238196">
    <property type="component" value="Unassembled WGS sequence"/>
</dbReference>
<dbReference type="GO" id="GO:0003677">
    <property type="term" value="F:DNA binding"/>
    <property type="evidence" value="ECO:0007669"/>
    <property type="project" value="UniProtKB-KW"/>
</dbReference>
<dbReference type="GO" id="GO:0016887">
    <property type="term" value="F:ATP hydrolysis activity"/>
    <property type="evidence" value="ECO:0007669"/>
    <property type="project" value="RHEA"/>
</dbReference>
<comment type="caution">
    <text evidence="15">The sequence shown here is derived from an EMBL/GenBank/DDBJ whole genome shotgun (WGS) entry which is preliminary data.</text>
</comment>
<evidence type="ECO:0000259" key="13">
    <source>
        <dbReference type="PROSITE" id="PS51198"/>
    </source>
</evidence>
<keyword evidence="2 12" id="KW-0547">Nucleotide-binding</keyword>
<dbReference type="EMBL" id="PRLP01000029">
    <property type="protein sequence ID" value="PPC77584.1"/>
    <property type="molecule type" value="Genomic_DNA"/>
</dbReference>
<comment type="catalytic activity">
    <reaction evidence="11">
        <text>ATP + H2O = ADP + phosphate + H(+)</text>
        <dbReference type="Rhea" id="RHEA:13065"/>
        <dbReference type="ChEBI" id="CHEBI:15377"/>
        <dbReference type="ChEBI" id="CHEBI:15378"/>
        <dbReference type="ChEBI" id="CHEBI:30616"/>
        <dbReference type="ChEBI" id="CHEBI:43474"/>
        <dbReference type="ChEBI" id="CHEBI:456216"/>
        <dbReference type="EC" id="5.6.2.4"/>
    </reaction>
</comment>
<evidence type="ECO:0000256" key="2">
    <source>
        <dbReference type="ARBA" id="ARBA00022741"/>
    </source>
</evidence>
<proteinExistence type="inferred from homology"/>
<dbReference type="SUPFAM" id="SSF52540">
    <property type="entry name" value="P-loop containing nucleoside triphosphate hydrolases"/>
    <property type="match status" value="1"/>
</dbReference>
<name>A0A2S5KRV9_9PROT</name>
<sequence length="670" mass="74679">MTPTAEMQRICQDKSTALLVLASAGSGKTSCSIQKIMYHVAEGDCNPEDILALTFSNAAAIEMRERLMLAASSDIAAHASIKTFHGYGNSVIRNYYHELKRSAPPSLINETEQLAVLIDNESRIDKKLGKSLLSAWSYAKQQTLNMRNREPLLSYLAQRGFPNPELCLDALYLFEEGKRQANVVDYDDLIRMPISLLTSNERVRSELQRHNRLMLIDEFQDTNRIQLHLACLLFNQNLEGFRSIVAIGDDDQSIYRWRGASTANIRVFKDHFNARMATLSQNFRCPAPVVAAAAKMIQHNTKRLPKQPFSAIPGEVPQVFGVRNIYDMAEAIASNVQSWLSTHAVGKELAILYRTNRMSHSLEAALNQRGIAYQLESNTVAFFERTEIRALMACARLLANTSDMMALRALQPYLKGVGKARMDGVIDTIQKNGGRIDCLLTLPESELPVAVVQVRRIVDELMVMGAAPGREGLEAFTDWIMRTGPLSVLNHESDLEMQRKREANVDLLVESICHEMTITDSDIWLDSLLNAALGQQPREHDIDGEGPVASRVVLCTIHNAKGAEFDSTIIAGMSENILPLIRSPAEASEEHLAEERRLAFVAMTRTKGTLVIYHADTFNFPGSDPIPSSPSRFLKEAGLEIAQLDRCVSTSTDMSLETFTQALISRMEPR</sequence>
<evidence type="ECO:0000313" key="15">
    <source>
        <dbReference type="EMBL" id="PPC77584.1"/>
    </source>
</evidence>
<evidence type="ECO:0000256" key="10">
    <source>
        <dbReference type="ARBA" id="ARBA00034923"/>
    </source>
</evidence>
<feature type="domain" description="UvrD-like helicase ATP-binding" evidence="13">
    <location>
        <begin position="1"/>
        <end position="286"/>
    </location>
</feature>
<dbReference type="CDD" id="cd17932">
    <property type="entry name" value="DEXQc_UvrD"/>
    <property type="match status" value="1"/>
</dbReference>
<dbReference type="PANTHER" id="PTHR11070">
    <property type="entry name" value="UVRD / RECB / PCRA DNA HELICASE FAMILY MEMBER"/>
    <property type="match status" value="1"/>
</dbReference>
<evidence type="ECO:0000313" key="16">
    <source>
        <dbReference type="Proteomes" id="UP000238196"/>
    </source>
</evidence>
<dbReference type="Pfam" id="PF13361">
    <property type="entry name" value="UvrD_C"/>
    <property type="match status" value="2"/>
</dbReference>
<dbReference type="PROSITE" id="PS51217">
    <property type="entry name" value="UVRD_HELICASE_CTER"/>
    <property type="match status" value="1"/>
</dbReference>
<dbReference type="AlphaFoldDB" id="A0A2S5KRV9"/>
<keyword evidence="7" id="KW-0413">Isomerase</keyword>
<evidence type="ECO:0000256" key="6">
    <source>
        <dbReference type="ARBA" id="ARBA00023125"/>
    </source>
</evidence>
<dbReference type="InterPro" id="IPR013986">
    <property type="entry name" value="DExx_box_DNA_helicase_dom_sf"/>
</dbReference>
<dbReference type="Pfam" id="PF00580">
    <property type="entry name" value="UvrD-helicase"/>
    <property type="match status" value="1"/>
</dbReference>
<dbReference type="Gene3D" id="3.40.50.300">
    <property type="entry name" value="P-loop containing nucleotide triphosphate hydrolases"/>
    <property type="match status" value="2"/>
</dbReference>
<evidence type="ECO:0000256" key="7">
    <source>
        <dbReference type="ARBA" id="ARBA00023235"/>
    </source>
</evidence>
<comment type="similarity">
    <text evidence="1">Belongs to the helicase family. UvrD subfamily.</text>
</comment>
<keyword evidence="4 12" id="KW-0347">Helicase</keyword>
<dbReference type="InterPro" id="IPR014017">
    <property type="entry name" value="DNA_helicase_UvrD-like_C"/>
</dbReference>